<dbReference type="PANTHER" id="PTHR43133:SF46">
    <property type="entry name" value="RNA POLYMERASE SIGMA-70 FACTOR ECF SUBFAMILY"/>
    <property type="match status" value="1"/>
</dbReference>
<dbReference type="AlphaFoldDB" id="A0A917HCC4"/>
<evidence type="ECO:0000256" key="3">
    <source>
        <dbReference type="ARBA" id="ARBA00023082"/>
    </source>
</evidence>
<feature type="coiled-coil region" evidence="5">
    <location>
        <begin position="175"/>
        <end position="202"/>
    </location>
</feature>
<dbReference type="CDD" id="cd06171">
    <property type="entry name" value="Sigma70_r4"/>
    <property type="match status" value="1"/>
</dbReference>
<keyword evidence="8" id="KW-0240">DNA-directed RNA polymerase</keyword>
<evidence type="ECO:0000256" key="5">
    <source>
        <dbReference type="SAM" id="Coils"/>
    </source>
</evidence>
<evidence type="ECO:0000313" key="9">
    <source>
        <dbReference type="Proteomes" id="UP000660862"/>
    </source>
</evidence>
<evidence type="ECO:0000256" key="1">
    <source>
        <dbReference type="ARBA" id="ARBA00010641"/>
    </source>
</evidence>
<dbReference type="InterPro" id="IPR014284">
    <property type="entry name" value="RNA_pol_sigma-70_dom"/>
</dbReference>
<evidence type="ECO:0000313" key="8">
    <source>
        <dbReference type="EMBL" id="GGG74695.1"/>
    </source>
</evidence>
<comment type="caution">
    <text evidence="8">The sequence shown here is derived from an EMBL/GenBank/DDBJ whole genome shotgun (WGS) entry which is preliminary data.</text>
</comment>
<dbReference type="PANTHER" id="PTHR43133">
    <property type="entry name" value="RNA POLYMERASE ECF-TYPE SIGMA FACTO"/>
    <property type="match status" value="1"/>
</dbReference>
<dbReference type="SUPFAM" id="SSF88659">
    <property type="entry name" value="Sigma3 and sigma4 domains of RNA polymerase sigma factors"/>
    <property type="match status" value="1"/>
</dbReference>
<dbReference type="Pfam" id="PF04542">
    <property type="entry name" value="Sigma70_r2"/>
    <property type="match status" value="1"/>
</dbReference>
<dbReference type="SUPFAM" id="SSF88946">
    <property type="entry name" value="Sigma2 domain of RNA polymerase sigma factors"/>
    <property type="match status" value="1"/>
</dbReference>
<dbReference type="InterPro" id="IPR013324">
    <property type="entry name" value="RNA_pol_sigma_r3/r4-like"/>
</dbReference>
<name>A0A917HCC4_9SPHI</name>
<proteinExistence type="inferred from homology"/>
<dbReference type="Gene3D" id="1.10.10.10">
    <property type="entry name" value="Winged helix-like DNA-binding domain superfamily/Winged helix DNA-binding domain"/>
    <property type="match status" value="1"/>
</dbReference>
<dbReference type="InterPro" id="IPR013325">
    <property type="entry name" value="RNA_pol_sigma_r2"/>
</dbReference>
<dbReference type="GO" id="GO:0000428">
    <property type="term" value="C:DNA-directed RNA polymerase complex"/>
    <property type="evidence" value="ECO:0007669"/>
    <property type="project" value="UniProtKB-KW"/>
</dbReference>
<dbReference type="GO" id="GO:0016987">
    <property type="term" value="F:sigma factor activity"/>
    <property type="evidence" value="ECO:0007669"/>
    <property type="project" value="UniProtKB-KW"/>
</dbReference>
<feature type="domain" description="RNA polymerase sigma-70 region 2" evidence="6">
    <location>
        <begin position="40"/>
        <end position="104"/>
    </location>
</feature>
<keyword evidence="2" id="KW-0805">Transcription regulation</keyword>
<reference evidence="8" key="1">
    <citation type="journal article" date="2014" name="Int. J. Syst. Evol. Microbiol.">
        <title>Complete genome sequence of Corynebacterium casei LMG S-19264T (=DSM 44701T), isolated from a smear-ripened cheese.</title>
        <authorList>
            <consortium name="US DOE Joint Genome Institute (JGI-PGF)"/>
            <person name="Walter F."/>
            <person name="Albersmeier A."/>
            <person name="Kalinowski J."/>
            <person name="Ruckert C."/>
        </authorList>
    </citation>
    <scope>NUCLEOTIDE SEQUENCE</scope>
    <source>
        <strain evidence="8">CGMCC 1.12195</strain>
    </source>
</reference>
<dbReference type="Pfam" id="PF08281">
    <property type="entry name" value="Sigma70_r4_2"/>
    <property type="match status" value="1"/>
</dbReference>
<keyword evidence="5" id="KW-0175">Coiled coil</keyword>
<evidence type="ECO:0000256" key="4">
    <source>
        <dbReference type="ARBA" id="ARBA00023163"/>
    </source>
</evidence>
<gene>
    <name evidence="8" type="ORF">GCM10007415_02810</name>
</gene>
<reference evidence="8" key="2">
    <citation type="submission" date="2020-09" db="EMBL/GenBank/DDBJ databases">
        <authorList>
            <person name="Sun Q."/>
            <person name="Zhou Y."/>
        </authorList>
    </citation>
    <scope>NUCLEOTIDE SEQUENCE</scope>
    <source>
        <strain evidence="8">CGMCC 1.12195</strain>
    </source>
</reference>
<dbReference type="InterPro" id="IPR007627">
    <property type="entry name" value="RNA_pol_sigma70_r2"/>
</dbReference>
<sequence>MPIFIVSVIKDKSLPTVNEGVVEKYIAGCQKHHKESQYALYKHFYSHAMGICRRYARDADEASDILNEGFLKIFNHIKTYDAARPFKSWMNKIITNTAIDYYRTSLRFQSQELTEVHEDLGNDAEVYTKLAYDDLLLLIRELSPAYRTVFNLYAIDGYTHHEIADLLGITVSTSKANLHKARKKLQERLKDYAMNKQMSNNEGSEGFSKGIT</sequence>
<dbReference type="InterPro" id="IPR013249">
    <property type="entry name" value="RNA_pol_sigma70_r4_t2"/>
</dbReference>
<dbReference type="GO" id="GO:0003677">
    <property type="term" value="F:DNA binding"/>
    <property type="evidence" value="ECO:0007669"/>
    <property type="project" value="InterPro"/>
</dbReference>
<dbReference type="EMBL" id="BMER01000001">
    <property type="protein sequence ID" value="GGG74695.1"/>
    <property type="molecule type" value="Genomic_DNA"/>
</dbReference>
<dbReference type="InterPro" id="IPR036388">
    <property type="entry name" value="WH-like_DNA-bd_sf"/>
</dbReference>
<comment type="similarity">
    <text evidence="1">Belongs to the sigma-70 factor family. ECF subfamily.</text>
</comment>
<dbReference type="Proteomes" id="UP000660862">
    <property type="component" value="Unassembled WGS sequence"/>
</dbReference>
<evidence type="ECO:0000259" key="6">
    <source>
        <dbReference type="Pfam" id="PF04542"/>
    </source>
</evidence>
<dbReference type="Gene3D" id="1.10.1740.10">
    <property type="match status" value="1"/>
</dbReference>
<organism evidence="8 9">
    <name type="scientific">Parapedobacter pyrenivorans</name>
    <dbReference type="NCBI Taxonomy" id="1305674"/>
    <lineage>
        <taxon>Bacteria</taxon>
        <taxon>Pseudomonadati</taxon>
        <taxon>Bacteroidota</taxon>
        <taxon>Sphingobacteriia</taxon>
        <taxon>Sphingobacteriales</taxon>
        <taxon>Sphingobacteriaceae</taxon>
        <taxon>Parapedobacter</taxon>
    </lineage>
</organism>
<dbReference type="GO" id="GO:0006352">
    <property type="term" value="P:DNA-templated transcription initiation"/>
    <property type="evidence" value="ECO:0007669"/>
    <property type="project" value="InterPro"/>
</dbReference>
<accession>A0A917HCC4</accession>
<dbReference type="InterPro" id="IPR039425">
    <property type="entry name" value="RNA_pol_sigma-70-like"/>
</dbReference>
<keyword evidence="3" id="KW-0731">Sigma factor</keyword>
<protein>
    <submittedName>
        <fullName evidence="8">DNA-directed RNA polymerase sigma-70 factor</fullName>
    </submittedName>
</protein>
<feature type="domain" description="RNA polymerase sigma factor 70 region 4 type 2" evidence="7">
    <location>
        <begin position="134"/>
        <end position="185"/>
    </location>
</feature>
<evidence type="ECO:0000259" key="7">
    <source>
        <dbReference type="Pfam" id="PF08281"/>
    </source>
</evidence>
<evidence type="ECO:0000256" key="2">
    <source>
        <dbReference type="ARBA" id="ARBA00023015"/>
    </source>
</evidence>
<keyword evidence="4" id="KW-0804">Transcription</keyword>
<keyword evidence="9" id="KW-1185">Reference proteome</keyword>
<dbReference type="NCBIfam" id="TIGR02937">
    <property type="entry name" value="sigma70-ECF"/>
    <property type="match status" value="1"/>
</dbReference>